<dbReference type="HOGENOM" id="CLU_3122670_0_0_5"/>
<evidence type="ECO:0000313" key="1">
    <source>
        <dbReference type="EMBL" id="AFL49642.1"/>
    </source>
</evidence>
<dbReference type="STRING" id="1185652.USDA257_c10510"/>
<dbReference type="PATRIC" id="fig|1185652.3.peg.1092"/>
<dbReference type="Proteomes" id="UP000006180">
    <property type="component" value="Chromosome"/>
</dbReference>
<evidence type="ECO:0000313" key="2">
    <source>
        <dbReference type="Proteomes" id="UP000006180"/>
    </source>
</evidence>
<sequence length="50" mass="6006">MPKQSTIPTFADAFAYSLDAWQRSVLFLDVMRRRGEQYEENTRHRLLRTC</sequence>
<reference evidence="1 2" key="1">
    <citation type="journal article" date="2012" name="J. Bacteriol.">
        <title>Complete genome sequence of the broad-host-range strain Sinorhizobium fredii USDA257.</title>
        <authorList>
            <person name="Schuldes J."/>
            <person name="Rodriguez Orbegoso M."/>
            <person name="Schmeisser C."/>
            <person name="Krishnan H.B."/>
            <person name="Daniel R."/>
            <person name="Streit W.R."/>
        </authorList>
    </citation>
    <scope>NUCLEOTIDE SEQUENCE [LARGE SCALE GENOMIC DNA]</scope>
    <source>
        <strain evidence="1 2">USDA 257</strain>
    </source>
</reference>
<dbReference type="AlphaFoldDB" id="I3X186"/>
<accession>I3X186</accession>
<gene>
    <name evidence="1" type="ORF">USDA257_c10510</name>
</gene>
<proteinExistence type="predicted"/>
<dbReference type="KEGG" id="sfd:USDA257_c10510"/>
<name>I3X186_SINF2</name>
<organism evidence="1 2">
    <name type="scientific">Sinorhizobium fredii (strain USDA 257)</name>
    <dbReference type="NCBI Taxonomy" id="1185652"/>
    <lineage>
        <taxon>Bacteria</taxon>
        <taxon>Pseudomonadati</taxon>
        <taxon>Pseudomonadota</taxon>
        <taxon>Alphaproteobacteria</taxon>
        <taxon>Hyphomicrobiales</taxon>
        <taxon>Rhizobiaceae</taxon>
        <taxon>Sinorhizobium/Ensifer group</taxon>
        <taxon>Sinorhizobium</taxon>
    </lineage>
</organism>
<dbReference type="EMBL" id="CP003563">
    <property type="protein sequence ID" value="AFL49642.1"/>
    <property type="molecule type" value="Genomic_DNA"/>
</dbReference>
<protein>
    <submittedName>
        <fullName evidence="1">Uncharacterized protein</fullName>
    </submittedName>
</protein>